<feature type="compositionally biased region" description="Low complexity" evidence="1">
    <location>
        <begin position="23"/>
        <end position="35"/>
    </location>
</feature>
<sequence length="44" mass="5035">PEITPVLRENRQDRDNHSKYVTSGSQGRYSSGYGQLHPISNYLN</sequence>
<feature type="region of interest" description="Disordered" evidence="1">
    <location>
        <begin position="1"/>
        <end position="44"/>
    </location>
</feature>
<protein>
    <submittedName>
        <fullName evidence="2">15481_t:CDS:1</fullName>
    </submittedName>
</protein>
<evidence type="ECO:0000256" key="1">
    <source>
        <dbReference type="SAM" id="MobiDB-lite"/>
    </source>
</evidence>
<feature type="non-terminal residue" evidence="2">
    <location>
        <position position="44"/>
    </location>
</feature>
<dbReference type="Proteomes" id="UP000789901">
    <property type="component" value="Unassembled WGS sequence"/>
</dbReference>
<comment type="caution">
    <text evidence="2">The sequence shown here is derived from an EMBL/GenBank/DDBJ whole genome shotgun (WGS) entry which is preliminary data.</text>
</comment>
<keyword evidence="3" id="KW-1185">Reference proteome</keyword>
<name>A0ABN7XAH7_GIGMA</name>
<feature type="compositionally biased region" description="Basic and acidic residues" evidence="1">
    <location>
        <begin position="8"/>
        <end position="18"/>
    </location>
</feature>
<evidence type="ECO:0000313" key="3">
    <source>
        <dbReference type="Proteomes" id="UP000789901"/>
    </source>
</evidence>
<organism evidence="2 3">
    <name type="scientific">Gigaspora margarita</name>
    <dbReference type="NCBI Taxonomy" id="4874"/>
    <lineage>
        <taxon>Eukaryota</taxon>
        <taxon>Fungi</taxon>
        <taxon>Fungi incertae sedis</taxon>
        <taxon>Mucoromycota</taxon>
        <taxon>Glomeromycotina</taxon>
        <taxon>Glomeromycetes</taxon>
        <taxon>Diversisporales</taxon>
        <taxon>Gigasporaceae</taxon>
        <taxon>Gigaspora</taxon>
    </lineage>
</organism>
<feature type="non-terminal residue" evidence="2">
    <location>
        <position position="1"/>
    </location>
</feature>
<proteinExistence type="predicted"/>
<gene>
    <name evidence="2" type="ORF">GMARGA_LOCUS40606</name>
</gene>
<reference evidence="2 3" key="1">
    <citation type="submission" date="2021-06" db="EMBL/GenBank/DDBJ databases">
        <authorList>
            <person name="Kallberg Y."/>
            <person name="Tangrot J."/>
            <person name="Rosling A."/>
        </authorList>
    </citation>
    <scope>NUCLEOTIDE SEQUENCE [LARGE SCALE GENOMIC DNA]</scope>
    <source>
        <strain evidence="2 3">120-4 pot B 10/14</strain>
    </source>
</reference>
<evidence type="ECO:0000313" key="2">
    <source>
        <dbReference type="EMBL" id="CAG8851191.1"/>
    </source>
</evidence>
<dbReference type="EMBL" id="CAJVQB010104809">
    <property type="protein sequence ID" value="CAG8851191.1"/>
    <property type="molecule type" value="Genomic_DNA"/>
</dbReference>
<accession>A0ABN7XAH7</accession>